<sequence length="34" mass="3866">MEIFKYLLDTFAGTTLDEPTMEETLTRALTAKQS</sequence>
<dbReference type="AlphaFoldDB" id="A0AAW8ENF7"/>
<dbReference type="EMBL" id="JAUSRV010000017">
    <property type="protein sequence ID" value="MDP9974396.1"/>
    <property type="molecule type" value="Genomic_DNA"/>
</dbReference>
<evidence type="ECO:0000313" key="1">
    <source>
        <dbReference type="EMBL" id="MDP9974396.1"/>
    </source>
</evidence>
<accession>A0AAW8ENF7</accession>
<protein>
    <submittedName>
        <fullName evidence="1">Uncharacterized protein</fullName>
    </submittedName>
</protein>
<comment type="caution">
    <text evidence="1">The sequence shown here is derived from an EMBL/GenBank/DDBJ whole genome shotgun (WGS) entry which is preliminary data.</text>
</comment>
<reference evidence="1" key="1">
    <citation type="submission" date="2023-07" db="EMBL/GenBank/DDBJ databases">
        <title>Sorghum-associated microbial communities from plants grown in Nebraska, USA.</title>
        <authorList>
            <person name="Schachtman D."/>
        </authorList>
    </citation>
    <scope>NUCLEOTIDE SEQUENCE</scope>
    <source>
        <strain evidence="1">DS3315</strain>
    </source>
</reference>
<evidence type="ECO:0000313" key="2">
    <source>
        <dbReference type="Proteomes" id="UP001224845"/>
    </source>
</evidence>
<proteinExistence type="predicted"/>
<name>A0AAW8ENF7_VARPD</name>
<dbReference type="Proteomes" id="UP001224845">
    <property type="component" value="Unassembled WGS sequence"/>
</dbReference>
<gene>
    <name evidence="1" type="ORF">J2W39_005663</name>
</gene>
<organism evidence="1 2">
    <name type="scientific">Variovorax paradoxus</name>
    <dbReference type="NCBI Taxonomy" id="34073"/>
    <lineage>
        <taxon>Bacteria</taxon>
        <taxon>Pseudomonadati</taxon>
        <taxon>Pseudomonadota</taxon>
        <taxon>Betaproteobacteria</taxon>
        <taxon>Burkholderiales</taxon>
        <taxon>Comamonadaceae</taxon>
        <taxon>Variovorax</taxon>
    </lineage>
</organism>